<sequence length="217" mass="24271">MDNPIPTYWTIRLQRVKKALDANNFDVYIADNKDMAKKLAYDTIIPAMAPKTISWGGSITFVGTRLYEALKNDPRYTVLDTYDKGLSPEQSVQLRREALLADLFISGTNAVTETGHLVNLDMIGNRVAALTFGPKHVLLFIGRNKLVADQAAAMARIKNYAAPVNVMRLEKKSPCGKTGRCENCSSPDRICNTWTITEKSFPKQRIKIVLINEDMGF</sequence>
<dbReference type="PANTHER" id="PTHR36179">
    <property type="entry name" value="LUD_DOM DOMAIN-CONTAINING PROTEIN"/>
    <property type="match status" value="1"/>
</dbReference>
<dbReference type="Gene3D" id="3.40.50.10420">
    <property type="entry name" value="NagB/RpiA/CoA transferase-like"/>
    <property type="match status" value="1"/>
</dbReference>
<dbReference type="EMBL" id="AP021879">
    <property type="protein sequence ID" value="BBO91268.1"/>
    <property type="molecule type" value="Genomic_DNA"/>
</dbReference>
<dbReference type="Pfam" id="PF02589">
    <property type="entry name" value="LUD_dom"/>
    <property type="match status" value="1"/>
</dbReference>
<dbReference type="PANTHER" id="PTHR36179:SF2">
    <property type="entry name" value="LUD DOMAIN-CONTAINING PROTEIN"/>
    <property type="match status" value="1"/>
</dbReference>
<dbReference type="Proteomes" id="UP000422108">
    <property type="component" value="Chromosome"/>
</dbReference>
<feature type="domain" description="LUD" evidence="1">
    <location>
        <begin position="13"/>
        <end position="211"/>
    </location>
</feature>
<evidence type="ECO:0000259" key="1">
    <source>
        <dbReference type="Pfam" id="PF02589"/>
    </source>
</evidence>
<dbReference type="InterPro" id="IPR024185">
    <property type="entry name" value="FTHF_cligase-like_sf"/>
</dbReference>
<dbReference type="InterPro" id="IPR003741">
    <property type="entry name" value="LUD_dom"/>
</dbReference>
<organism evidence="2 3">
    <name type="scientific">Desulfosarcina ovata subsp. ovata</name>
    <dbReference type="NCBI Taxonomy" id="2752305"/>
    <lineage>
        <taxon>Bacteria</taxon>
        <taxon>Pseudomonadati</taxon>
        <taxon>Thermodesulfobacteriota</taxon>
        <taxon>Desulfobacteria</taxon>
        <taxon>Desulfobacterales</taxon>
        <taxon>Desulfosarcinaceae</taxon>
        <taxon>Desulfosarcina</taxon>
    </lineage>
</organism>
<proteinExistence type="predicted"/>
<dbReference type="PIRSF" id="PIRSF020269">
    <property type="entry name" value="DUF1121"/>
    <property type="match status" value="1"/>
</dbReference>
<dbReference type="InterPro" id="IPR009501">
    <property type="entry name" value="UCP020269"/>
</dbReference>
<dbReference type="AlphaFoldDB" id="A0A5K8AFI4"/>
<keyword evidence="3" id="KW-1185">Reference proteome</keyword>
<name>A0A5K8AFI4_9BACT</name>
<reference evidence="2 3" key="1">
    <citation type="submission" date="2019-11" db="EMBL/GenBank/DDBJ databases">
        <title>Comparative genomics of hydrocarbon-degrading Desulfosarcina strains.</title>
        <authorList>
            <person name="Watanabe M."/>
            <person name="Kojima H."/>
            <person name="Fukui M."/>
        </authorList>
    </citation>
    <scope>NUCLEOTIDE SEQUENCE [LARGE SCALE GENOMIC DNA]</scope>
    <source>
        <strain evidence="3">oXyS1</strain>
    </source>
</reference>
<accession>A0A5K8AFI4</accession>
<dbReference type="RefSeq" id="WP_155312213.1">
    <property type="nucleotide sequence ID" value="NZ_AP021879.1"/>
</dbReference>
<evidence type="ECO:0000313" key="3">
    <source>
        <dbReference type="Proteomes" id="UP000422108"/>
    </source>
</evidence>
<gene>
    <name evidence="2" type="ORF">DSCOOX_44480</name>
</gene>
<evidence type="ECO:0000313" key="2">
    <source>
        <dbReference type="EMBL" id="BBO91268.1"/>
    </source>
</evidence>
<protein>
    <recommendedName>
        <fullName evidence="1">LUD domain-containing protein</fullName>
    </recommendedName>
</protein>